<dbReference type="Pfam" id="PF05063">
    <property type="entry name" value="MT-A70"/>
    <property type="match status" value="2"/>
</dbReference>
<name>A0A5M9JU59_MONFR</name>
<dbReference type="EMBL" id="VICG01000006">
    <property type="protein sequence ID" value="KAA8571332.1"/>
    <property type="molecule type" value="Genomic_DNA"/>
</dbReference>
<sequence>MNLNPISTVYMEKPHVFGDPPTANIYKTTVPHIIYQNDDKTITLIDIPRSIEDAQYLSERCISRPDSKRRLISCQPVDTPYQSPEPKSIKALRNAPQKTIEELMLERYVQLALDEMKRAMQGQGTMCLDRILGKNENQIRKRKSSAELGKSQQTLIIESNCMLPKRIDIDGSTATLPPKSKMIYGNIPEASVYVESRPDGFPRFHVIVMDPPWPNRSALRKDAYTIASGFFGIENLLKSLPCNHIENNGYIGIWTTNKPAFRAMLLDPGGIFEQWGLELVEEWIWLKITSSGEPIYKITGTWRKPWEILLVGRKKAFRKTECDLEKGPVAEEELGVEKQPDDDAAGLAKQTTIDQEHGIKESPAASSKLNKSPESSENTGVTIKRRVIFGVPDLHSRKPNLRYLFGELLGLQDYRGLEIFARNLTAGWWGWGNEVVKFQMDGAWLEEEGAADATEPEASAPESNLPPIGKAEEAASSVENLNEGKIECRVE</sequence>
<protein>
    <recommendedName>
        <fullName evidence="5">MT-A70 family</fullName>
    </recommendedName>
</protein>
<evidence type="ECO:0000256" key="1">
    <source>
        <dbReference type="PROSITE-ProRule" id="PRU00489"/>
    </source>
</evidence>
<feature type="compositionally biased region" description="Polar residues" evidence="2">
    <location>
        <begin position="364"/>
        <end position="378"/>
    </location>
</feature>
<dbReference type="InterPro" id="IPR002052">
    <property type="entry name" value="DNA_methylase_N6_adenine_CS"/>
</dbReference>
<dbReference type="PROSITE" id="PS00092">
    <property type="entry name" value="N6_MTASE"/>
    <property type="match status" value="1"/>
</dbReference>
<comment type="caution">
    <text evidence="3">The sequence shown here is derived from an EMBL/GenBank/DDBJ whole genome shotgun (WGS) entry which is preliminary data.</text>
</comment>
<dbReference type="PANTHER" id="PTHR12829:SF4">
    <property type="entry name" value="N(6)-ADENINE-SPECIFIC METHYLTRANSFERASE METTL4"/>
    <property type="match status" value="1"/>
</dbReference>
<proteinExistence type="inferred from homology"/>
<dbReference type="InterPro" id="IPR007757">
    <property type="entry name" value="MT-A70-like"/>
</dbReference>
<evidence type="ECO:0000313" key="4">
    <source>
        <dbReference type="Proteomes" id="UP000322873"/>
    </source>
</evidence>
<dbReference type="GO" id="GO:0005634">
    <property type="term" value="C:nucleus"/>
    <property type="evidence" value="ECO:0007669"/>
    <property type="project" value="TreeGrafter"/>
</dbReference>
<gene>
    <name evidence="3" type="ORF">EYC84_000652</name>
</gene>
<dbReference type="GO" id="GO:0003676">
    <property type="term" value="F:nucleic acid binding"/>
    <property type="evidence" value="ECO:0007669"/>
    <property type="project" value="InterPro"/>
</dbReference>
<dbReference type="PANTHER" id="PTHR12829">
    <property type="entry name" value="N6-ADENOSINE-METHYLTRANSFERASE"/>
    <property type="match status" value="1"/>
</dbReference>
<comment type="similarity">
    <text evidence="1">Belongs to the MT-A70-like family.</text>
</comment>
<organism evidence="3 4">
    <name type="scientific">Monilinia fructicola</name>
    <name type="common">Brown rot fungus</name>
    <name type="synonym">Ciboria fructicola</name>
    <dbReference type="NCBI Taxonomy" id="38448"/>
    <lineage>
        <taxon>Eukaryota</taxon>
        <taxon>Fungi</taxon>
        <taxon>Dikarya</taxon>
        <taxon>Ascomycota</taxon>
        <taxon>Pezizomycotina</taxon>
        <taxon>Leotiomycetes</taxon>
        <taxon>Helotiales</taxon>
        <taxon>Sclerotiniaceae</taxon>
        <taxon>Monilinia</taxon>
    </lineage>
</organism>
<reference evidence="3 4" key="1">
    <citation type="submission" date="2019-06" db="EMBL/GenBank/DDBJ databases">
        <title>Genome Sequence of the Brown Rot Fungal Pathogen Monilinia fructicola.</title>
        <authorList>
            <person name="De Miccolis Angelini R.M."/>
            <person name="Landi L."/>
            <person name="Abate D."/>
            <person name="Pollastro S."/>
            <person name="Romanazzi G."/>
            <person name="Faretra F."/>
        </authorList>
    </citation>
    <scope>NUCLEOTIDE SEQUENCE [LARGE SCALE GENOMIC DNA]</scope>
    <source>
        <strain evidence="3 4">Mfrc123</strain>
    </source>
</reference>
<accession>A0A5M9JU59</accession>
<evidence type="ECO:0000313" key="3">
    <source>
        <dbReference type="EMBL" id="KAA8571332.1"/>
    </source>
</evidence>
<keyword evidence="4" id="KW-1185">Reference proteome</keyword>
<dbReference type="GO" id="GO:0008168">
    <property type="term" value="F:methyltransferase activity"/>
    <property type="evidence" value="ECO:0007669"/>
    <property type="project" value="InterPro"/>
</dbReference>
<dbReference type="GO" id="GO:0032259">
    <property type="term" value="P:methylation"/>
    <property type="evidence" value="ECO:0007669"/>
    <property type="project" value="InterPro"/>
</dbReference>
<evidence type="ECO:0008006" key="5">
    <source>
        <dbReference type="Google" id="ProtNLM"/>
    </source>
</evidence>
<feature type="region of interest" description="Disordered" evidence="2">
    <location>
        <begin position="352"/>
        <end position="378"/>
    </location>
</feature>
<dbReference type="OrthoDB" id="61116at2759"/>
<dbReference type="PROSITE" id="PS51143">
    <property type="entry name" value="MT_A70"/>
    <property type="match status" value="1"/>
</dbReference>
<dbReference type="SUPFAM" id="SSF53335">
    <property type="entry name" value="S-adenosyl-L-methionine-dependent methyltransferases"/>
    <property type="match status" value="1"/>
</dbReference>
<feature type="region of interest" description="Disordered" evidence="2">
    <location>
        <begin position="449"/>
        <end position="478"/>
    </location>
</feature>
<dbReference type="InterPro" id="IPR029063">
    <property type="entry name" value="SAM-dependent_MTases_sf"/>
</dbReference>
<dbReference type="AlphaFoldDB" id="A0A5M9JU59"/>
<dbReference type="VEuPathDB" id="FungiDB:MFRU_046g00310"/>
<evidence type="ECO:0000256" key="2">
    <source>
        <dbReference type="SAM" id="MobiDB-lite"/>
    </source>
</evidence>
<dbReference type="Proteomes" id="UP000322873">
    <property type="component" value="Unassembled WGS sequence"/>
</dbReference>